<dbReference type="Proteomes" id="UP000300879">
    <property type="component" value="Chromosome"/>
</dbReference>
<reference evidence="7 8" key="1">
    <citation type="submission" date="2019-05" db="EMBL/GenBank/DDBJ databases">
        <authorList>
            <person name="Chen C."/>
        </authorList>
    </citation>
    <scope>NUCLEOTIDE SEQUENCE [LARGE SCALE GENOMIC DNA]</scope>
    <source>
        <strain evidence="7 8">HB172198</strain>
    </source>
</reference>
<evidence type="ECO:0000313" key="8">
    <source>
        <dbReference type="Proteomes" id="UP000300879"/>
    </source>
</evidence>
<gene>
    <name evidence="7" type="ORF">E6C60_2818</name>
</gene>
<keyword evidence="5 6" id="KW-0472">Membrane</keyword>
<dbReference type="RefSeq" id="WP_138226386.1">
    <property type="nucleotide sequence ID" value="NZ_CP040396.1"/>
</dbReference>
<comment type="subcellular location">
    <subcellularLocation>
        <location evidence="1">Cell membrane</location>
        <topology evidence="1">Multi-pass membrane protein</topology>
    </subcellularLocation>
</comment>
<evidence type="ECO:0000256" key="2">
    <source>
        <dbReference type="ARBA" id="ARBA00022475"/>
    </source>
</evidence>
<evidence type="ECO:0000313" key="7">
    <source>
        <dbReference type="EMBL" id="QCT03530.1"/>
    </source>
</evidence>
<dbReference type="EMBL" id="CP040396">
    <property type="protein sequence ID" value="QCT03530.1"/>
    <property type="molecule type" value="Genomic_DNA"/>
</dbReference>
<feature type="transmembrane region" description="Helical" evidence="6">
    <location>
        <begin position="419"/>
        <end position="440"/>
    </location>
</feature>
<keyword evidence="3 6" id="KW-0812">Transmembrane</keyword>
<evidence type="ECO:0000256" key="3">
    <source>
        <dbReference type="ARBA" id="ARBA00022692"/>
    </source>
</evidence>
<feature type="transmembrane region" description="Helical" evidence="6">
    <location>
        <begin position="29"/>
        <end position="55"/>
    </location>
</feature>
<dbReference type="InterPro" id="IPR011701">
    <property type="entry name" value="MFS"/>
</dbReference>
<dbReference type="PANTHER" id="PTHR23513">
    <property type="entry name" value="INTEGRAL MEMBRANE EFFLUX PROTEIN-RELATED"/>
    <property type="match status" value="1"/>
</dbReference>
<proteinExistence type="predicted"/>
<organism evidence="7 8">
    <name type="scientific">Paenibacillus algicola</name>
    <dbReference type="NCBI Taxonomy" id="2565926"/>
    <lineage>
        <taxon>Bacteria</taxon>
        <taxon>Bacillati</taxon>
        <taxon>Bacillota</taxon>
        <taxon>Bacilli</taxon>
        <taxon>Bacillales</taxon>
        <taxon>Paenibacillaceae</taxon>
        <taxon>Paenibacillus</taxon>
    </lineage>
</organism>
<dbReference type="PANTHER" id="PTHR23513:SF6">
    <property type="entry name" value="MAJOR FACILITATOR SUPERFAMILY ASSOCIATED DOMAIN-CONTAINING PROTEIN"/>
    <property type="match status" value="1"/>
</dbReference>
<dbReference type="GO" id="GO:0005886">
    <property type="term" value="C:plasma membrane"/>
    <property type="evidence" value="ECO:0007669"/>
    <property type="project" value="UniProtKB-SubCell"/>
</dbReference>
<name>A0A4P8XP39_9BACL</name>
<dbReference type="OrthoDB" id="9775268at2"/>
<dbReference type="AlphaFoldDB" id="A0A4P8XP39"/>
<feature type="transmembrane region" description="Helical" evidence="6">
    <location>
        <begin position="331"/>
        <end position="349"/>
    </location>
</feature>
<dbReference type="KEGG" id="palo:E6C60_2818"/>
<dbReference type="Gene3D" id="1.20.1250.20">
    <property type="entry name" value="MFS general substrate transporter like domains"/>
    <property type="match status" value="1"/>
</dbReference>
<feature type="transmembrane region" description="Helical" evidence="6">
    <location>
        <begin position="390"/>
        <end position="413"/>
    </location>
</feature>
<keyword evidence="8" id="KW-1185">Reference proteome</keyword>
<keyword evidence="4 6" id="KW-1133">Transmembrane helix</keyword>
<dbReference type="CDD" id="cd06173">
    <property type="entry name" value="MFS_MefA_like"/>
    <property type="match status" value="1"/>
</dbReference>
<feature type="transmembrane region" description="Helical" evidence="6">
    <location>
        <begin position="301"/>
        <end position="322"/>
    </location>
</feature>
<evidence type="ECO:0000256" key="6">
    <source>
        <dbReference type="SAM" id="Phobius"/>
    </source>
</evidence>
<protein>
    <submittedName>
        <fullName evidence="7">Multidrug resistance protein</fullName>
    </submittedName>
</protein>
<keyword evidence="2" id="KW-1003">Cell membrane</keyword>
<feature type="transmembrane region" description="Helical" evidence="6">
    <location>
        <begin position="61"/>
        <end position="82"/>
    </location>
</feature>
<sequence>MQAEWKQPGAESAVRSSASSASLWHNRPFLLLLSGYSLSVFGNGFQSIALSLWILETTGSARMMSLVMGIYMLSSLLFGAVAGTVSDRSNRIRLMTAADLLRALCTAGIALVIGLAPQLTFAVLILVGMTAVSGLFHSPSMQTSLVRFAGQDQIQRSTSLVNIMENIARVSGLALGGVVITWFGGVAAIWVDSFTFILSAILISQAGAYIAARERQGIRAGEGEELAAPPDPVQESLNCKSHPPRKKLLSEMWSGLQFMKNDAAARAVMILSPSLMLFFTSCLMLIQVVAVKVWKVNPAGFGLIEAAFPVGYLTGSFLILTLDQRLRRRGWLIFAGIFSLGPVFVLMTFSRSLVISVLLIFAAGFMFAFATLLVQILLRLRVQPDMLGRAFGILGSLTSVLPPAGLALSAFAADLYGPAPTLLIIGLLLSVLGILSFAGLKPIRDFD</sequence>
<evidence type="ECO:0000256" key="1">
    <source>
        <dbReference type="ARBA" id="ARBA00004651"/>
    </source>
</evidence>
<accession>A0A4P8XP39</accession>
<dbReference type="GO" id="GO:0022857">
    <property type="term" value="F:transmembrane transporter activity"/>
    <property type="evidence" value="ECO:0007669"/>
    <property type="project" value="InterPro"/>
</dbReference>
<evidence type="ECO:0000256" key="4">
    <source>
        <dbReference type="ARBA" id="ARBA00022989"/>
    </source>
</evidence>
<feature type="transmembrane region" description="Helical" evidence="6">
    <location>
        <begin position="355"/>
        <end position="378"/>
    </location>
</feature>
<dbReference type="InterPro" id="IPR036259">
    <property type="entry name" value="MFS_trans_sf"/>
</dbReference>
<evidence type="ECO:0000256" key="5">
    <source>
        <dbReference type="ARBA" id="ARBA00023136"/>
    </source>
</evidence>
<dbReference type="SUPFAM" id="SSF103473">
    <property type="entry name" value="MFS general substrate transporter"/>
    <property type="match status" value="1"/>
</dbReference>
<dbReference type="Pfam" id="PF07690">
    <property type="entry name" value="MFS_1"/>
    <property type="match status" value="1"/>
</dbReference>
<feature type="transmembrane region" description="Helical" evidence="6">
    <location>
        <begin position="267"/>
        <end position="289"/>
    </location>
</feature>